<dbReference type="InterPro" id="IPR010730">
    <property type="entry name" value="HET"/>
</dbReference>
<feature type="domain" description="Heterokaryon incompatibility" evidence="1">
    <location>
        <begin position="153"/>
        <end position="265"/>
    </location>
</feature>
<dbReference type="Pfam" id="PF06985">
    <property type="entry name" value="HET"/>
    <property type="match status" value="1"/>
</dbReference>
<organism evidence="3 4">
    <name type="scientific">Ganoderma sinense ZZ0214-1</name>
    <dbReference type="NCBI Taxonomy" id="1077348"/>
    <lineage>
        <taxon>Eukaryota</taxon>
        <taxon>Fungi</taxon>
        <taxon>Dikarya</taxon>
        <taxon>Basidiomycota</taxon>
        <taxon>Agaricomycotina</taxon>
        <taxon>Agaricomycetes</taxon>
        <taxon>Polyporales</taxon>
        <taxon>Polyporaceae</taxon>
        <taxon>Ganoderma</taxon>
    </lineage>
</organism>
<dbReference type="Proteomes" id="UP000230002">
    <property type="component" value="Unassembled WGS sequence"/>
</dbReference>
<dbReference type="PANTHER" id="PTHR10622">
    <property type="entry name" value="HET DOMAIN-CONTAINING PROTEIN"/>
    <property type="match status" value="1"/>
</dbReference>
<reference evidence="3 4" key="1">
    <citation type="journal article" date="2015" name="Sci. Rep.">
        <title>Chromosome-level genome map provides insights into diverse defense mechanisms in the medicinal fungus Ganoderma sinense.</title>
        <authorList>
            <person name="Zhu Y."/>
            <person name="Xu J."/>
            <person name="Sun C."/>
            <person name="Zhou S."/>
            <person name="Xu H."/>
            <person name="Nelson D.R."/>
            <person name="Qian J."/>
            <person name="Song J."/>
            <person name="Luo H."/>
            <person name="Xiang L."/>
            <person name="Li Y."/>
            <person name="Xu Z."/>
            <person name="Ji A."/>
            <person name="Wang L."/>
            <person name="Lu S."/>
            <person name="Hayward A."/>
            <person name="Sun W."/>
            <person name="Li X."/>
            <person name="Schwartz D.C."/>
            <person name="Wang Y."/>
            <person name="Chen S."/>
        </authorList>
    </citation>
    <scope>NUCLEOTIDE SEQUENCE [LARGE SCALE GENOMIC DNA]</scope>
    <source>
        <strain evidence="3 4">ZZ0214-1</strain>
    </source>
</reference>
<dbReference type="EMBL" id="AYKW01000023">
    <property type="protein sequence ID" value="PIL28754.1"/>
    <property type="molecule type" value="Genomic_DNA"/>
</dbReference>
<dbReference type="PANTHER" id="PTHR10622:SF10">
    <property type="entry name" value="HET DOMAIN-CONTAINING PROTEIN"/>
    <property type="match status" value="1"/>
</dbReference>
<evidence type="ECO:0000313" key="4">
    <source>
        <dbReference type="Proteomes" id="UP000230002"/>
    </source>
</evidence>
<feature type="domain" description="DUF8212" evidence="2">
    <location>
        <begin position="353"/>
        <end position="377"/>
    </location>
</feature>
<sequence>MRLINTETGRFEEFVNSSTAPHYAILSHTWEQPPKREQSYQDVVKIQEKFGLASLSDGEEVSLPFPNNKAASNVETNVHDESGTSVPTLFPLSEVELSHLSPSVFIFLKYVLLGILARASLYLLGSSTILPAEPRGEVEAPCPSSITRKSIWDPDSGLSEKIRKACEIARRDGYRYIWVDSSCIDKTSSSELSEAINSMFNWYRDAQICYAFLKDVPSNEDVRTKGRIPLRFPLVAFADDEEKERAMDSKFRRSRWFTRAWTLQELIAPPMVVFLSQDWEGLGTKHSLANLITEITNIDQDILTHKKALANETIAKRMRWAASREATRIEDEAYSLLGIFGITMPTLYGEGEHAFQRLQEAILQRIPDISLFAWDSLRLFHIS</sequence>
<dbReference type="AlphaFoldDB" id="A0A2G8S4U9"/>
<protein>
    <submittedName>
        <fullName evidence="3">Uncharacterized protein</fullName>
    </submittedName>
</protein>
<name>A0A2G8S4U9_9APHY</name>
<dbReference type="InterPro" id="IPR058525">
    <property type="entry name" value="DUF8212"/>
</dbReference>
<dbReference type="Pfam" id="PF26640">
    <property type="entry name" value="DUF8212"/>
    <property type="match status" value="1"/>
</dbReference>
<gene>
    <name evidence="3" type="ORF">GSI_08798</name>
</gene>
<dbReference type="OrthoDB" id="2753634at2759"/>
<proteinExistence type="predicted"/>
<evidence type="ECO:0000259" key="1">
    <source>
        <dbReference type="Pfam" id="PF06985"/>
    </source>
</evidence>
<evidence type="ECO:0000313" key="3">
    <source>
        <dbReference type="EMBL" id="PIL28754.1"/>
    </source>
</evidence>
<dbReference type="STRING" id="1077348.A0A2G8S4U9"/>
<keyword evidence="4" id="KW-1185">Reference proteome</keyword>
<comment type="caution">
    <text evidence="3">The sequence shown here is derived from an EMBL/GenBank/DDBJ whole genome shotgun (WGS) entry which is preliminary data.</text>
</comment>
<accession>A0A2G8S4U9</accession>
<evidence type="ECO:0000259" key="2">
    <source>
        <dbReference type="Pfam" id="PF26640"/>
    </source>
</evidence>